<organism evidence="5 6">
    <name type="scientific">Trifolium medium</name>
    <dbReference type="NCBI Taxonomy" id="97028"/>
    <lineage>
        <taxon>Eukaryota</taxon>
        <taxon>Viridiplantae</taxon>
        <taxon>Streptophyta</taxon>
        <taxon>Embryophyta</taxon>
        <taxon>Tracheophyta</taxon>
        <taxon>Spermatophyta</taxon>
        <taxon>Magnoliopsida</taxon>
        <taxon>eudicotyledons</taxon>
        <taxon>Gunneridae</taxon>
        <taxon>Pentapetalae</taxon>
        <taxon>rosids</taxon>
        <taxon>fabids</taxon>
        <taxon>Fabales</taxon>
        <taxon>Fabaceae</taxon>
        <taxon>Papilionoideae</taxon>
        <taxon>50 kb inversion clade</taxon>
        <taxon>NPAAA clade</taxon>
        <taxon>Hologalegina</taxon>
        <taxon>IRL clade</taxon>
        <taxon>Trifolieae</taxon>
        <taxon>Trifolium</taxon>
    </lineage>
</organism>
<keyword evidence="1 5" id="KW-0489">Methyltransferase</keyword>
<evidence type="ECO:0000256" key="3">
    <source>
        <dbReference type="ARBA" id="ARBA00022691"/>
    </source>
</evidence>
<dbReference type="PROSITE" id="PS51683">
    <property type="entry name" value="SAM_OMT_II"/>
    <property type="match status" value="1"/>
</dbReference>
<dbReference type="AlphaFoldDB" id="A0A392Q2K2"/>
<dbReference type="Proteomes" id="UP000265520">
    <property type="component" value="Unassembled WGS sequence"/>
</dbReference>
<protein>
    <submittedName>
        <fullName evidence="5">Trans-resveratrol di-O-methyltransferase-like</fullName>
    </submittedName>
</protein>
<keyword evidence="2 5" id="KW-0808">Transferase</keyword>
<name>A0A392Q2K2_9FABA</name>
<dbReference type="Pfam" id="PF00891">
    <property type="entry name" value="Methyltransf_2"/>
    <property type="match status" value="1"/>
</dbReference>
<evidence type="ECO:0000256" key="2">
    <source>
        <dbReference type="ARBA" id="ARBA00022679"/>
    </source>
</evidence>
<accession>A0A392Q2K2</accession>
<proteinExistence type="predicted"/>
<keyword evidence="6" id="KW-1185">Reference proteome</keyword>
<keyword evidence="3" id="KW-0949">S-adenosyl-L-methionine</keyword>
<evidence type="ECO:0000313" key="5">
    <source>
        <dbReference type="EMBL" id="MCI18344.1"/>
    </source>
</evidence>
<dbReference type="EMBL" id="LXQA010109729">
    <property type="protein sequence ID" value="MCI18344.1"/>
    <property type="molecule type" value="Genomic_DNA"/>
</dbReference>
<evidence type="ECO:0000313" key="6">
    <source>
        <dbReference type="Proteomes" id="UP000265520"/>
    </source>
</evidence>
<dbReference type="GO" id="GO:0008171">
    <property type="term" value="F:O-methyltransferase activity"/>
    <property type="evidence" value="ECO:0007669"/>
    <property type="project" value="InterPro"/>
</dbReference>
<dbReference type="GO" id="GO:0032259">
    <property type="term" value="P:methylation"/>
    <property type="evidence" value="ECO:0007669"/>
    <property type="project" value="UniProtKB-KW"/>
</dbReference>
<evidence type="ECO:0000259" key="4">
    <source>
        <dbReference type="Pfam" id="PF00891"/>
    </source>
</evidence>
<dbReference type="SUPFAM" id="SSF53335">
    <property type="entry name" value="S-adenosyl-L-methionine-dependent methyltransferases"/>
    <property type="match status" value="1"/>
</dbReference>
<feature type="domain" description="O-methyltransferase C-terminal" evidence="4">
    <location>
        <begin position="4"/>
        <end position="70"/>
    </location>
</feature>
<dbReference type="InterPro" id="IPR016461">
    <property type="entry name" value="COMT-like"/>
</dbReference>
<dbReference type="PANTHER" id="PTHR11746">
    <property type="entry name" value="O-METHYLTRANSFERASE"/>
    <property type="match status" value="1"/>
</dbReference>
<feature type="non-terminal residue" evidence="5">
    <location>
        <position position="70"/>
    </location>
</feature>
<reference evidence="5 6" key="1">
    <citation type="journal article" date="2018" name="Front. Plant Sci.">
        <title>Red Clover (Trifolium pratense) and Zigzag Clover (T. medium) - A Picture of Genomic Similarities and Differences.</title>
        <authorList>
            <person name="Dluhosova J."/>
            <person name="Istvanek J."/>
            <person name="Nedelnik J."/>
            <person name="Repkova J."/>
        </authorList>
    </citation>
    <scope>NUCLEOTIDE SEQUENCE [LARGE SCALE GENOMIC DNA]</scope>
    <source>
        <strain evidence="6">cv. 10/8</strain>
        <tissue evidence="5">Leaf</tissue>
    </source>
</reference>
<dbReference type="InterPro" id="IPR001077">
    <property type="entry name" value="COMT_C"/>
</dbReference>
<dbReference type="InterPro" id="IPR029063">
    <property type="entry name" value="SAM-dependent_MTases_sf"/>
</dbReference>
<sequence length="70" mass="7375">MLVEGLKSLVDVGGGIGTMTKVIAKSFPNTECIVFDLPHVVDGLQGNGNIKYVGGDMFEAIPPTQSILLK</sequence>
<comment type="caution">
    <text evidence="5">The sequence shown here is derived from an EMBL/GenBank/DDBJ whole genome shotgun (WGS) entry which is preliminary data.</text>
</comment>
<evidence type="ECO:0000256" key="1">
    <source>
        <dbReference type="ARBA" id="ARBA00022603"/>
    </source>
</evidence>
<dbReference type="Gene3D" id="3.40.50.150">
    <property type="entry name" value="Vaccinia Virus protein VP39"/>
    <property type="match status" value="1"/>
</dbReference>